<reference evidence="3" key="1">
    <citation type="submission" date="2022-06" db="EMBL/GenBank/DDBJ databases">
        <title>Uncovering the hologenomic basis of an extraordinary plant invasion.</title>
        <authorList>
            <person name="Bieker V.C."/>
            <person name="Martin M.D."/>
            <person name="Gilbert T."/>
            <person name="Hodgins K."/>
            <person name="Battlay P."/>
            <person name="Petersen B."/>
            <person name="Wilson J."/>
        </authorList>
    </citation>
    <scope>NUCLEOTIDE SEQUENCE</scope>
    <source>
        <strain evidence="3">AA19_3_7</strain>
        <tissue evidence="3">Leaf</tissue>
    </source>
</reference>
<accession>A0AAD5GB22</accession>
<dbReference type="InterPro" id="IPR051382">
    <property type="entry name" value="CYP450_AA/FA_Hydroxylases"/>
</dbReference>
<keyword evidence="2" id="KW-0479">Metal-binding</keyword>
<evidence type="ECO:0000256" key="1">
    <source>
        <dbReference type="ARBA" id="ARBA00023002"/>
    </source>
</evidence>
<dbReference type="PANTHER" id="PTHR47949:SF4">
    <property type="entry name" value="TYROSINE N-MONOOXYGENASE"/>
    <property type="match status" value="1"/>
</dbReference>
<evidence type="ECO:0000256" key="2">
    <source>
        <dbReference type="PIRSR" id="PIRSR602401-1"/>
    </source>
</evidence>
<dbReference type="Gene3D" id="1.10.630.10">
    <property type="entry name" value="Cytochrome P450"/>
    <property type="match status" value="1"/>
</dbReference>
<keyword evidence="1" id="KW-0560">Oxidoreductase</keyword>
<dbReference type="GO" id="GO:0020037">
    <property type="term" value="F:heme binding"/>
    <property type="evidence" value="ECO:0007669"/>
    <property type="project" value="InterPro"/>
</dbReference>
<proteinExistence type="predicted"/>
<dbReference type="PANTHER" id="PTHR47949">
    <property type="entry name" value="CYTOCHROME P450 703A2-RELATED-RELATED"/>
    <property type="match status" value="1"/>
</dbReference>
<evidence type="ECO:0000313" key="4">
    <source>
        <dbReference type="Proteomes" id="UP001206925"/>
    </source>
</evidence>
<dbReference type="GO" id="GO:0004497">
    <property type="term" value="F:monooxygenase activity"/>
    <property type="evidence" value="ECO:0007669"/>
    <property type="project" value="InterPro"/>
</dbReference>
<protein>
    <submittedName>
        <fullName evidence="3">Uncharacterized protein</fullName>
    </submittedName>
</protein>
<keyword evidence="2" id="KW-0408">Iron</keyword>
<dbReference type="Proteomes" id="UP001206925">
    <property type="component" value="Unassembled WGS sequence"/>
</dbReference>
<dbReference type="AlphaFoldDB" id="A0AAD5GB22"/>
<comment type="caution">
    <text evidence="3">The sequence shown here is derived from an EMBL/GenBank/DDBJ whole genome shotgun (WGS) entry which is preliminary data.</text>
</comment>
<sequence length="121" mass="13570">MCSRIRFTKLNYIKSCVKESFRLHLVAAFNVPHVTTADSTVAGYFIPKGSHIIVNRLWLGRNPKVWDDPLNFNPDHHMMDDKEVVIADHSLRTFSFSTGQQGCPAELLASTVNTVLLASLV</sequence>
<dbReference type="InterPro" id="IPR036396">
    <property type="entry name" value="Cyt_P450_sf"/>
</dbReference>
<dbReference type="SUPFAM" id="SSF48264">
    <property type="entry name" value="Cytochrome P450"/>
    <property type="match status" value="1"/>
</dbReference>
<dbReference type="Pfam" id="PF00067">
    <property type="entry name" value="p450"/>
    <property type="match status" value="1"/>
</dbReference>
<dbReference type="InterPro" id="IPR002401">
    <property type="entry name" value="Cyt_P450_E_grp-I"/>
</dbReference>
<comment type="cofactor">
    <cofactor evidence="2">
        <name>heme</name>
        <dbReference type="ChEBI" id="CHEBI:30413"/>
    </cofactor>
</comment>
<keyword evidence="4" id="KW-1185">Reference proteome</keyword>
<dbReference type="GO" id="GO:0016705">
    <property type="term" value="F:oxidoreductase activity, acting on paired donors, with incorporation or reduction of molecular oxygen"/>
    <property type="evidence" value="ECO:0007669"/>
    <property type="project" value="InterPro"/>
</dbReference>
<dbReference type="EMBL" id="JAMZMK010009934">
    <property type="protein sequence ID" value="KAI7733618.1"/>
    <property type="molecule type" value="Genomic_DNA"/>
</dbReference>
<feature type="binding site" description="axial binding residue" evidence="2">
    <location>
        <position position="103"/>
    </location>
    <ligand>
        <name>heme</name>
        <dbReference type="ChEBI" id="CHEBI:30413"/>
    </ligand>
    <ligandPart>
        <name>Fe</name>
        <dbReference type="ChEBI" id="CHEBI:18248"/>
    </ligandPart>
</feature>
<evidence type="ECO:0000313" key="3">
    <source>
        <dbReference type="EMBL" id="KAI7733618.1"/>
    </source>
</evidence>
<dbReference type="PRINTS" id="PR00463">
    <property type="entry name" value="EP450I"/>
</dbReference>
<name>A0AAD5GB22_AMBAR</name>
<dbReference type="InterPro" id="IPR001128">
    <property type="entry name" value="Cyt_P450"/>
</dbReference>
<gene>
    <name evidence="3" type="ORF">M8C21_016008</name>
</gene>
<keyword evidence="2" id="KW-0349">Heme</keyword>
<dbReference type="GO" id="GO:0005506">
    <property type="term" value="F:iron ion binding"/>
    <property type="evidence" value="ECO:0007669"/>
    <property type="project" value="InterPro"/>
</dbReference>
<organism evidence="3 4">
    <name type="scientific">Ambrosia artemisiifolia</name>
    <name type="common">Common ragweed</name>
    <dbReference type="NCBI Taxonomy" id="4212"/>
    <lineage>
        <taxon>Eukaryota</taxon>
        <taxon>Viridiplantae</taxon>
        <taxon>Streptophyta</taxon>
        <taxon>Embryophyta</taxon>
        <taxon>Tracheophyta</taxon>
        <taxon>Spermatophyta</taxon>
        <taxon>Magnoliopsida</taxon>
        <taxon>eudicotyledons</taxon>
        <taxon>Gunneridae</taxon>
        <taxon>Pentapetalae</taxon>
        <taxon>asterids</taxon>
        <taxon>campanulids</taxon>
        <taxon>Asterales</taxon>
        <taxon>Asteraceae</taxon>
        <taxon>Asteroideae</taxon>
        <taxon>Heliantheae alliance</taxon>
        <taxon>Heliantheae</taxon>
        <taxon>Ambrosia</taxon>
    </lineage>
</organism>